<dbReference type="Gene3D" id="3.30.710.10">
    <property type="entry name" value="Potassium Channel Kv1.1, Chain A"/>
    <property type="match status" value="1"/>
</dbReference>
<proteinExistence type="predicted"/>
<keyword evidence="12" id="KW-1185">Reference proteome</keyword>
<name>E4WZY3_OIKDI</name>
<dbReference type="Gene3D" id="3.30.160.60">
    <property type="entry name" value="Classic Zinc Finger"/>
    <property type="match status" value="4"/>
</dbReference>
<dbReference type="InterPro" id="IPR000210">
    <property type="entry name" value="BTB/POZ_dom"/>
</dbReference>
<feature type="domain" description="C2H2-type" evidence="10">
    <location>
        <begin position="303"/>
        <end position="330"/>
    </location>
</feature>
<feature type="domain" description="C2H2-type" evidence="10">
    <location>
        <begin position="423"/>
        <end position="451"/>
    </location>
</feature>
<feature type="domain" description="C2H2-type" evidence="10">
    <location>
        <begin position="333"/>
        <end position="361"/>
    </location>
</feature>
<keyword evidence="4 7" id="KW-0863">Zinc-finger</keyword>
<dbReference type="PROSITE" id="PS00028">
    <property type="entry name" value="ZINC_FINGER_C2H2_1"/>
    <property type="match status" value="5"/>
</dbReference>
<dbReference type="OrthoDB" id="8117402at2759"/>
<gene>
    <name evidence="11" type="ORF">GSOID_T00015009001</name>
</gene>
<dbReference type="SUPFAM" id="SSF54695">
    <property type="entry name" value="POZ domain"/>
    <property type="match status" value="1"/>
</dbReference>
<accession>E4WZY3</accession>
<dbReference type="SMART" id="SM00225">
    <property type="entry name" value="BTB"/>
    <property type="match status" value="1"/>
</dbReference>
<dbReference type="CDD" id="cd18186">
    <property type="entry name" value="BTB_POZ_ZBTB_KLHL-like"/>
    <property type="match status" value="1"/>
</dbReference>
<evidence type="ECO:0000256" key="7">
    <source>
        <dbReference type="PROSITE-ProRule" id="PRU00042"/>
    </source>
</evidence>
<dbReference type="GO" id="GO:0005634">
    <property type="term" value="C:nucleus"/>
    <property type="evidence" value="ECO:0007669"/>
    <property type="project" value="UniProtKB-SubCell"/>
</dbReference>
<reference evidence="11" key="1">
    <citation type="journal article" date="2010" name="Science">
        <title>Plasticity of animal genome architecture unmasked by rapid evolution of a pelagic tunicate.</title>
        <authorList>
            <person name="Denoeud F."/>
            <person name="Henriet S."/>
            <person name="Mungpakdee S."/>
            <person name="Aury J.M."/>
            <person name="Da Silva C."/>
            <person name="Brinkmann H."/>
            <person name="Mikhaleva J."/>
            <person name="Olsen L.C."/>
            <person name="Jubin C."/>
            <person name="Canestro C."/>
            <person name="Bouquet J.M."/>
            <person name="Danks G."/>
            <person name="Poulain J."/>
            <person name="Campsteijn C."/>
            <person name="Adamski M."/>
            <person name="Cross I."/>
            <person name="Yadetie F."/>
            <person name="Muffato M."/>
            <person name="Louis A."/>
            <person name="Butcher S."/>
            <person name="Tsagkogeorga G."/>
            <person name="Konrad A."/>
            <person name="Singh S."/>
            <person name="Jensen M.F."/>
            <person name="Cong E.H."/>
            <person name="Eikeseth-Otteraa H."/>
            <person name="Noel B."/>
            <person name="Anthouard V."/>
            <person name="Porcel B.M."/>
            <person name="Kachouri-Lafond R."/>
            <person name="Nishino A."/>
            <person name="Ugolini M."/>
            <person name="Chourrout P."/>
            <person name="Nishida H."/>
            <person name="Aasland R."/>
            <person name="Huzurbazar S."/>
            <person name="Westhof E."/>
            <person name="Delsuc F."/>
            <person name="Lehrach H."/>
            <person name="Reinhardt R."/>
            <person name="Weissenbach J."/>
            <person name="Roy S.W."/>
            <person name="Artiguenave F."/>
            <person name="Postlethwait J.H."/>
            <person name="Manak J.R."/>
            <person name="Thompson E.M."/>
            <person name="Jaillon O."/>
            <person name="Du Pasquier L."/>
            <person name="Boudinot P."/>
            <person name="Liberles D.A."/>
            <person name="Volff J.N."/>
            <person name="Philippe H."/>
            <person name="Lenhard B."/>
            <person name="Roest Crollius H."/>
            <person name="Wincker P."/>
            <person name="Chourrout D."/>
        </authorList>
    </citation>
    <scope>NUCLEOTIDE SEQUENCE [LARGE SCALE GENOMIC DNA]</scope>
</reference>
<dbReference type="Pfam" id="PF13912">
    <property type="entry name" value="zf-C2H2_6"/>
    <property type="match status" value="1"/>
</dbReference>
<evidence type="ECO:0000256" key="6">
    <source>
        <dbReference type="ARBA" id="ARBA00023242"/>
    </source>
</evidence>
<evidence type="ECO:0000259" key="10">
    <source>
        <dbReference type="PROSITE" id="PS50157"/>
    </source>
</evidence>
<keyword evidence="2" id="KW-0479">Metal-binding</keyword>
<dbReference type="PROSITE" id="PS50097">
    <property type="entry name" value="BTB"/>
    <property type="match status" value="1"/>
</dbReference>
<sequence length="485" mass="55228">MTSDIIVETGWAKNLVRQLHRQRSDPQSKCCDVVFEVENKLLPCHRAVLSAIDCQQLRDVLSIQEAPMSIKLEDFPFDGVTAVLDFIYTGHAHISSENVQNILTVSTYFSIHQLRNKCESFLHELQTLSPSLTVNDLTENILAQNNNEPIPPASASNRAEANSSDERATEATATHQPAPFMTNECPSSSDITHLFDIIRTSHPQPTQHNPLDTFLVPMQTIQLNDPENDQEIKNCAQNNLEFIEPTLSSSVADDIINNATSSILTIVSDMTERACEICNRHFVSQDELDRHFQSEHMNMEKKFECTICGKKLANRKTLAQHRRSHRNTLKSRQSCEYCSKTFSTKANYNAHLKRMHPAECQLPITVHQCGECNRSFPRATDLRTHQKRHLNIREHKCTYCEQSFVTKSSLQVHLRRHNGEKPYKCTECSAEFVDSCGLKRHIDNIHSEVRWKCGDCEKIFRSKSALQKHEKQCGLVILSVPHSSP</sequence>
<feature type="domain" description="C2H2-type" evidence="10">
    <location>
        <begin position="367"/>
        <end position="394"/>
    </location>
</feature>
<keyword evidence="5" id="KW-0862">Zinc</keyword>
<dbReference type="InterPro" id="IPR036236">
    <property type="entry name" value="Znf_C2H2_sf"/>
</dbReference>
<dbReference type="InterPro" id="IPR011333">
    <property type="entry name" value="SKP1/BTB/POZ_sf"/>
</dbReference>
<feature type="compositionally biased region" description="Low complexity" evidence="8">
    <location>
        <begin position="153"/>
        <end position="162"/>
    </location>
</feature>
<dbReference type="GO" id="GO:0000981">
    <property type="term" value="F:DNA-binding transcription factor activity, RNA polymerase II-specific"/>
    <property type="evidence" value="ECO:0007669"/>
    <property type="project" value="TreeGrafter"/>
</dbReference>
<dbReference type="FunFam" id="3.30.160.60:FF:000446">
    <property type="entry name" value="Zinc finger protein"/>
    <property type="match status" value="1"/>
</dbReference>
<evidence type="ECO:0000256" key="4">
    <source>
        <dbReference type="ARBA" id="ARBA00022771"/>
    </source>
</evidence>
<dbReference type="SMART" id="SM00355">
    <property type="entry name" value="ZnF_C2H2"/>
    <property type="match status" value="7"/>
</dbReference>
<evidence type="ECO:0000256" key="2">
    <source>
        <dbReference type="ARBA" id="ARBA00022723"/>
    </source>
</evidence>
<keyword evidence="6" id="KW-0539">Nucleus</keyword>
<evidence type="ECO:0000256" key="5">
    <source>
        <dbReference type="ARBA" id="ARBA00022833"/>
    </source>
</evidence>
<evidence type="ECO:0000313" key="12">
    <source>
        <dbReference type="Proteomes" id="UP000001307"/>
    </source>
</evidence>
<feature type="region of interest" description="Disordered" evidence="8">
    <location>
        <begin position="144"/>
        <end position="183"/>
    </location>
</feature>
<dbReference type="SUPFAM" id="SSF57667">
    <property type="entry name" value="beta-beta-alpha zinc fingers"/>
    <property type="match status" value="4"/>
</dbReference>
<dbReference type="InterPro" id="IPR013087">
    <property type="entry name" value="Znf_C2H2_type"/>
</dbReference>
<dbReference type="PANTHER" id="PTHR24394">
    <property type="entry name" value="ZINC FINGER PROTEIN"/>
    <property type="match status" value="1"/>
</dbReference>
<dbReference type="AlphaFoldDB" id="E4WZY3"/>
<feature type="domain" description="C2H2-type" evidence="10">
    <location>
        <begin position="451"/>
        <end position="485"/>
    </location>
</feature>
<dbReference type="Pfam" id="PF00096">
    <property type="entry name" value="zf-C2H2"/>
    <property type="match status" value="5"/>
</dbReference>
<comment type="subcellular location">
    <subcellularLocation>
        <location evidence="1">Nucleus</location>
    </subcellularLocation>
</comment>
<dbReference type="Pfam" id="PF00651">
    <property type="entry name" value="BTB"/>
    <property type="match status" value="1"/>
</dbReference>
<dbReference type="Proteomes" id="UP000001307">
    <property type="component" value="Unassembled WGS sequence"/>
</dbReference>
<dbReference type="EMBL" id="FN653020">
    <property type="protein sequence ID" value="CBY23081.1"/>
    <property type="molecule type" value="Genomic_DNA"/>
</dbReference>
<evidence type="ECO:0000259" key="9">
    <source>
        <dbReference type="PROSITE" id="PS50097"/>
    </source>
</evidence>
<evidence type="ECO:0000256" key="8">
    <source>
        <dbReference type="SAM" id="MobiDB-lite"/>
    </source>
</evidence>
<feature type="domain" description="C2H2-type" evidence="10">
    <location>
        <begin position="273"/>
        <end position="301"/>
    </location>
</feature>
<dbReference type="PROSITE" id="PS50157">
    <property type="entry name" value="ZINC_FINGER_C2H2_2"/>
    <property type="match status" value="7"/>
</dbReference>
<evidence type="ECO:0000313" key="11">
    <source>
        <dbReference type="EMBL" id="CBY23081.1"/>
    </source>
</evidence>
<feature type="domain" description="BTB" evidence="9">
    <location>
        <begin position="31"/>
        <end position="96"/>
    </location>
</feature>
<organism evidence="11">
    <name type="scientific">Oikopleura dioica</name>
    <name type="common">Tunicate</name>
    <dbReference type="NCBI Taxonomy" id="34765"/>
    <lineage>
        <taxon>Eukaryota</taxon>
        <taxon>Metazoa</taxon>
        <taxon>Chordata</taxon>
        <taxon>Tunicata</taxon>
        <taxon>Appendicularia</taxon>
        <taxon>Copelata</taxon>
        <taxon>Oikopleuridae</taxon>
        <taxon>Oikopleura</taxon>
    </lineage>
</organism>
<dbReference type="GO" id="GO:0008270">
    <property type="term" value="F:zinc ion binding"/>
    <property type="evidence" value="ECO:0007669"/>
    <property type="project" value="UniProtKB-KW"/>
</dbReference>
<keyword evidence="3" id="KW-0677">Repeat</keyword>
<dbReference type="InParanoid" id="E4WZY3"/>
<protein>
    <submittedName>
        <fullName evidence="11">Uncharacterized protein</fullName>
    </submittedName>
</protein>
<evidence type="ECO:0000256" key="1">
    <source>
        <dbReference type="ARBA" id="ARBA00004123"/>
    </source>
</evidence>
<feature type="domain" description="C2H2-type" evidence="10">
    <location>
        <begin position="395"/>
        <end position="422"/>
    </location>
</feature>
<dbReference type="PANTHER" id="PTHR24394:SF44">
    <property type="entry name" value="ZINC FINGER PROTEIN 271-LIKE"/>
    <property type="match status" value="1"/>
</dbReference>
<evidence type="ECO:0000256" key="3">
    <source>
        <dbReference type="ARBA" id="ARBA00022737"/>
    </source>
</evidence>